<dbReference type="PANTHER" id="PTHR12232:SF0">
    <property type="entry name" value="THIOREDOXIN DOMAIN-CONTAINING PROTEIN"/>
    <property type="match status" value="1"/>
</dbReference>
<proteinExistence type="inferred from homology"/>
<comment type="similarity">
    <text evidence="1">Belongs to the SH3BGR family.</text>
</comment>
<accession>A0AAV9VUQ3</accession>
<dbReference type="AlphaFoldDB" id="A0AAV9VUQ3"/>
<feature type="compositionally biased region" description="Polar residues" evidence="2">
    <location>
        <begin position="101"/>
        <end position="114"/>
    </location>
</feature>
<dbReference type="InterPro" id="IPR051033">
    <property type="entry name" value="SH3BGR"/>
</dbReference>
<organism evidence="3 4">
    <name type="scientific">Arthrobotrys musiformis</name>
    <dbReference type="NCBI Taxonomy" id="47236"/>
    <lineage>
        <taxon>Eukaryota</taxon>
        <taxon>Fungi</taxon>
        <taxon>Dikarya</taxon>
        <taxon>Ascomycota</taxon>
        <taxon>Pezizomycotina</taxon>
        <taxon>Orbiliomycetes</taxon>
        <taxon>Orbiliales</taxon>
        <taxon>Orbiliaceae</taxon>
        <taxon>Arthrobotrys</taxon>
    </lineage>
</organism>
<dbReference type="GO" id="GO:0005737">
    <property type="term" value="C:cytoplasm"/>
    <property type="evidence" value="ECO:0007669"/>
    <property type="project" value="TreeGrafter"/>
</dbReference>
<reference evidence="3 4" key="1">
    <citation type="submission" date="2023-08" db="EMBL/GenBank/DDBJ databases">
        <authorList>
            <person name="Palmer J.M."/>
        </authorList>
    </citation>
    <scope>NUCLEOTIDE SEQUENCE [LARGE SCALE GENOMIC DNA]</scope>
    <source>
        <strain evidence="3 4">TWF481</strain>
    </source>
</reference>
<dbReference type="SUPFAM" id="SSF52833">
    <property type="entry name" value="Thioredoxin-like"/>
    <property type="match status" value="1"/>
</dbReference>
<evidence type="ECO:0000256" key="2">
    <source>
        <dbReference type="SAM" id="MobiDB-lite"/>
    </source>
</evidence>
<evidence type="ECO:0008006" key="5">
    <source>
        <dbReference type="Google" id="ProtNLM"/>
    </source>
</evidence>
<dbReference type="Pfam" id="PF04908">
    <property type="entry name" value="SH3BGR"/>
    <property type="match status" value="1"/>
</dbReference>
<protein>
    <recommendedName>
        <fullName evidence="5">Glutaredoxin domain-containing protein</fullName>
    </recommendedName>
</protein>
<evidence type="ECO:0000256" key="1">
    <source>
        <dbReference type="ARBA" id="ARBA00007764"/>
    </source>
</evidence>
<dbReference type="EMBL" id="JAVHJL010000010">
    <property type="protein sequence ID" value="KAK6496940.1"/>
    <property type="molecule type" value="Genomic_DNA"/>
</dbReference>
<feature type="region of interest" description="Disordered" evidence="2">
    <location>
        <begin position="98"/>
        <end position="131"/>
    </location>
</feature>
<dbReference type="Gene3D" id="3.40.30.10">
    <property type="entry name" value="Glutaredoxin"/>
    <property type="match status" value="1"/>
</dbReference>
<dbReference type="PANTHER" id="PTHR12232">
    <property type="entry name" value="SH3 DOMAIN-BINDING GLUTAMIC ACID-RICH-LIKE PROTEIN"/>
    <property type="match status" value="1"/>
</dbReference>
<dbReference type="InterPro" id="IPR006993">
    <property type="entry name" value="Glut_rich_SH3-bd"/>
</dbReference>
<comment type="caution">
    <text evidence="3">The sequence shown here is derived from an EMBL/GenBank/DDBJ whole genome shotgun (WGS) entry which is preliminary data.</text>
</comment>
<keyword evidence="4" id="KW-1185">Reference proteome</keyword>
<dbReference type="PROSITE" id="PS51354">
    <property type="entry name" value="GLUTAREDOXIN_2"/>
    <property type="match status" value="1"/>
</dbReference>
<evidence type="ECO:0000313" key="4">
    <source>
        <dbReference type="Proteomes" id="UP001370758"/>
    </source>
</evidence>
<dbReference type="Proteomes" id="UP001370758">
    <property type="component" value="Unassembled WGS sequence"/>
</dbReference>
<sequence length="150" mass="16119">MPSEIQDPKVLYIYLSLSSGSSTIDTGLRVLERILKANKVAFSVIDISTDDKARSIWTRRKGPKQKLPALVKDGQVIGDFTEVEEWNEYGELKQKLGLETPSASSLPQAATTTTVDKKPEDKQAVPSGSTSIATEAAAAAAAAAKKNDQK</sequence>
<name>A0AAV9VUQ3_9PEZI</name>
<dbReference type="InterPro" id="IPR036249">
    <property type="entry name" value="Thioredoxin-like_sf"/>
</dbReference>
<evidence type="ECO:0000313" key="3">
    <source>
        <dbReference type="EMBL" id="KAK6496940.1"/>
    </source>
</evidence>
<gene>
    <name evidence="3" type="ORF">TWF481_001921</name>
</gene>